<dbReference type="RefSeq" id="WP_184652907.1">
    <property type="nucleotide sequence ID" value="NZ_JACHFR010000003.1"/>
</dbReference>
<protein>
    <submittedName>
        <fullName evidence="2">Uncharacterized protein</fullName>
    </submittedName>
</protein>
<proteinExistence type="predicted"/>
<keyword evidence="1" id="KW-0732">Signal</keyword>
<reference evidence="2 3" key="1">
    <citation type="submission" date="2020-08" db="EMBL/GenBank/DDBJ databases">
        <title>Genomic Encyclopedia of Type Strains, Phase IV (KMG-IV): sequencing the most valuable type-strain genomes for metagenomic binning, comparative biology and taxonomic classification.</title>
        <authorList>
            <person name="Goeker M."/>
        </authorList>
    </citation>
    <scope>NUCLEOTIDE SEQUENCE [LARGE SCALE GENOMIC DNA]</scope>
    <source>
        <strain evidence="2 3">DSM 103679</strain>
    </source>
</reference>
<dbReference type="Proteomes" id="UP000578697">
    <property type="component" value="Unassembled WGS sequence"/>
</dbReference>
<feature type="chain" id="PRO_5032629192" evidence="1">
    <location>
        <begin position="21"/>
        <end position="460"/>
    </location>
</feature>
<evidence type="ECO:0000256" key="1">
    <source>
        <dbReference type="SAM" id="SignalP"/>
    </source>
</evidence>
<feature type="signal peptide" evidence="1">
    <location>
        <begin position="1"/>
        <end position="20"/>
    </location>
</feature>
<organism evidence="2 3">
    <name type="scientific">Treponema rectale</name>
    <dbReference type="NCBI Taxonomy" id="744512"/>
    <lineage>
        <taxon>Bacteria</taxon>
        <taxon>Pseudomonadati</taxon>
        <taxon>Spirochaetota</taxon>
        <taxon>Spirochaetia</taxon>
        <taxon>Spirochaetales</taxon>
        <taxon>Treponemataceae</taxon>
        <taxon>Treponema</taxon>
    </lineage>
</organism>
<name>A0A840SCH3_9SPIR</name>
<evidence type="ECO:0000313" key="3">
    <source>
        <dbReference type="Proteomes" id="UP000578697"/>
    </source>
</evidence>
<evidence type="ECO:0000313" key="2">
    <source>
        <dbReference type="EMBL" id="MBB5219477.1"/>
    </source>
</evidence>
<sequence length="460" mass="51670">MKKILCTVFASALFISQGFADYNKEGIPDSTEVRKKLIDSWLTAPVADLQKKNPELYEDGIGTVFQVRAEEGYDSVFIIVSPRGYQNVTFVREDGEQVMQVAAYERGAPGSWVLTRNKSTGKPENIQWYFNRDASVYVQFKPVGSKTYADLIVMGMYAARSVAVGVPFNRLYTASFADIKRWTEKSLPWGNVSVVTGQYRDVLTMIQIIREKIPSIDYASDLCYNEDGKLYSIFKNKPFTLTNEEDGTEYEPEDNGRLSLSGAGFIKWIIDGIVEPVSGKGTVIGEMVQPTVDFSSTGKNGVISQEASITFALDWVRNLAAKAVSVRTGRTFTFENGGVDVNIKVFSSDVVNGKVTNNTSYIPDTGYEFKNLKALLYVLAVREPAWFYIAAVKQHSSVKYDEFVFGDTAVFFPYFDDSGKFGCAVFMNGKEITMEDYLSLYNNAYIHLERVKSTEYFYPR</sequence>
<dbReference type="EMBL" id="JACHFR010000003">
    <property type="protein sequence ID" value="MBB5219477.1"/>
    <property type="molecule type" value="Genomic_DNA"/>
</dbReference>
<accession>A0A840SCH3</accession>
<keyword evidence="3" id="KW-1185">Reference proteome</keyword>
<gene>
    <name evidence="2" type="ORF">HNP77_001859</name>
</gene>
<dbReference type="AlphaFoldDB" id="A0A840SCH3"/>
<comment type="caution">
    <text evidence="2">The sequence shown here is derived from an EMBL/GenBank/DDBJ whole genome shotgun (WGS) entry which is preliminary data.</text>
</comment>